<feature type="non-terminal residue" evidence="1">
    <location>
        <position position="1"/>
    </location>
</feature>
<name>A0ACA9PX99_9GLOM</name>
<evidence type="ECO:0000313" key="1">
    <source>
        <dbReference type="EMBL" id="CAG8727315.1"/>
    </source>
</evidence>
<accession>A0ACA9PX99</accession>
<evidence type="ECO:0000313" key="2">
    <source>
        <dbReference type="Proteomes" id="UP000789920"/>
    </source>
</evidence>
<dbReference type="EMBL" id="CAJVQC010024663">
    <property type="protein sequence ID" value="CAG8727315.1"/>
    <property type="molecule type" value="Genomic_DNA"/>
</dbReference>
<gene>
    <name evidence="1" type="ORF">RPERSI_LOCUS11815</name>
</gene>
<proteinExistence type="predicted"/>
<reference evidence="1" key="1">
    <citation type="submission" date="2021-06" db="EMBL/GenBank/DDBJ databases">
        <authorList>
            <person name="Kallberg Y."/>
            <person name="Tangrot J."/>
            <person name="Rosling A."/>
        </authorList>
    </citation>
    <scope>NUCLEOTIDE SEQUENCE</scope>
    <source>
        <strain evidence="1">MA461A</strain>
    </source>
</reference>
<comment type="caution">
    <text evidence="1">The sequence shown here is derived from an EMBL/GenBank/DDBJ whole genome shotgun (WGS) entry which is preliminary data.</text>
</comment>
<dbReference type="Proteomes" id="UP000789920">
    <property type="component" value="Unassembled WGS sequence"/>
</dbReference>
<organism evidence="1 2">
    <name type="scientific">Racocetra persica</name>
    <dbReference type="NCBI Taxonomy" id="160502"/>
    <lineage>
        <taxon>Eukaryota</taxon>
        <taxon>Fungi</taxon>
        <taxon>Fungi incertae sedis</taxon>
        <taxon>Mucoromycota</taxon>
        <taxon>Glomeromycotina</taxon>
        <taxon>Glomeromycetes</taxon>
        <taxon>Diversisporales</taxon>
        <taxon>Gigasporaceae</taxon>
        <taxon>Racocetra</taxon>
    </lineage>
</organism>
<sequence>NSTIMLNIYALFVNNDPPSSQISNVDDLKFVNNVFSLFTNSMLLMNNVSTLFSNSNSKLMNNVSTLFSNNILLKNSDIFIILFVVYIFRFYFIYFTRPNPIPGPLPLPIVGNLFQIGFCLLTSVKKFQSKYGDIFELYMFSERNIWLCNPSLVENLFTNSTKTSFFCRALSTNGFKELGMDKVGIVFNRDFESWKYNQVEGYWKDLNFENNKSKEIDEFVIDFSQWMRRFITDLALNMNFGDHAFSMAGYHNFLCKNKKHQTFEIIESEKFINSLVTWVKHMIFMTFCPSNFIRHYIPPLSLFQLRFQSNYNWLTNEFSRIIQKRTQEIENVPLDKLNTHDVLDTLLTVNKAQELNSNNGKAINPMNEREIFGVLLEFFVAGVETVLSLTCFIVYYVCKHPSVKQKLIQELDSVFPTTLPSSEITYEKLMNNLPYCDAIVKETSRLKANPPINPRELYEQDEIGGYTIPKGATVIACVDAIHLHKDYWENPTEFIPERFLSDDYPLFMSQRLLTFGGGLRGCVGKQLAMVEIKAILVLLFRKYDIELVNENVDAKDKTYLLNSCSRLMIRLKPRMVV</sequence>
<keyword evidence="2" id="KW-1185">Reference proteome</keyword>
<protein>
    <submittedName>
        <fullName evidence="1">17045_t:CDS:1</fullName>
    </submittedName>
</protein>